<evidence type="ECO:0000259" key="8">
    <source>
        <dbReference type="PROSITE" id="PS51201"/>
    </source>
</evidence>
<dbReference type="InterPro" id="IPR038770">
    <property type="entry name" value="Na+/solute_symporter_sf"/>
</dbReference>
<feature type="transmembrane region" description="Helical" evidence="7">
    <location>
        <begin position="60"/>
        <end position="81"/>
    </location>
</feature>
<dbReference type="InterPro" id="IPR036291">
    <property type="entry name" value="NAD(P)-bd_dom_sf"/>
</dbReference>
<feature type="transmembrane region" description="Helical" evidence="7">
    <location>
        <begin position="179"/>
        <end position="200"/>
    </location>
</feature>
<proteinExistence type="inferred from homology"/>
<comment type="subcellular location">
    <subcellularLocation>
        <location evidence="1">Membrane</location>
        <topology evidence="1">Multi-pass membrane protein</topology>
    </subcellularLocation>
</comment>
<dbReference type="PANTHER" id="PTHR42751">
    <property type="entry name" value="SODIUM/HYDROGEN EXCHANGER FAMILY/TRKA DOMAIN PROTEIN"/>
    <property type="match status" value="1"/>
</dbReference>
<feature type="transmembrane region" description="Helical" evidence="7">
    <location>
        <begin position="151"/>
        <end position="173"/>
    </location>
</feature>
<comment type="similarity">
    <text evidence="2">Belongs to the monovalent cation:proton antiporter 2 (CPA2) transporter (TC 2.A.37) family.</text>
</comment>
<dbReference type="Gene3D" id="3.40.50.720">
    <property type="entry name" value="NAD(P)-binding Rossmann-like Domain"/>
    <property type="match status" value="1"/>
</dbReference>
<evidence type="ECO:0000256" key="7">
    <source>
        <dbReference type="SAM" id="Phobius"/>
    </source>
</evidence>
<dbReference type="GO" id="GO:0015297">
    <property type="term" value="F:antiporter activity"/>
    <property type="evidence" value="ECO:0007669"/>
    <property type="project" value="InterPro"/>
</dbReference>
<evidence type="ECO:0000313" key="10">
    <source>
        <dbReference type="Proteomes" id="UP001165986"/>
    </source>
</evidence>
<keyword evidence="5 7" id="KW-1133">Transmembrane helix</keyword>
<sequence length="573" mass="61756">MAAEHGLILDFTTVLGASAFGGYLANRLRQPVLLGYLVAGLALGPYGLKLLSDVPRIQSLASIGVAFLLFALGVEFSLTELKRVKDIAIKGSLLQIGLTTALVAFLTIALGWVDNFTQGIFLGVVLSLSSTAVVLKTLSERGETNTLHGQVMLAILIAQDLALGLMLAFLPVLNQPERLAWAISMALLKVLLFLGLAIAFGRWIVPKLISNVATTESTELFVLTVIALCLGVALVTAKLGLSIEMGAFVAGLMVSEIDHADHALAKVLPLRDTFACLFFASIGMLIDPVALIQNLGLVLGLVTLVMLGKAIVLMPIILKFGYSLKTTILTSLGINQIGEFSFVLALAGLQLQLISERTYLLLLETTAITLVLTPISLNIAPQLLERLTQLPFFAKSLRQFTEPNILSIPETISDHVVVAGYGRVGQVIVNILLNQGYIVLVIENSETAIQRLRMQRIPYIFGDADSELVLEKTHLETAKALAIALPDPASSRLLLKRALALAPKLDVIARSHHDNEIDLLTQMGAKEVVQPEFEAALQLGAHLLATLGAAKNQIDQVITDIRSDRYRSIRPGR</sequence>
<keyword evidence="3" id="KW-0813">Transport</keyword>
<evidence type="ECO:0000256" key="5">
    <source>
        <dbReference type="ARBA" id="ARBA00022989"/>
    </source>
</evidence>
<feature type="transmembrane region" description="Helical" evidence="7">
    <location>
        <begin position="32"/>
        <end position="48"/>
    </location>
</feature>
<feature type="transmembrane region" description="Helical" evidence="7">
    <location>
        <begin position="359"/>
        <end position="380"/>
    </location>
</feature>
<keyword evidence="10" id="KW-1185">Reference proteome</keyword>
<feature type="transmembrane region" description="Helical" evidence="7">
    <location>
        <begin position="298"/>
        <end position="322"/>
    </location>
</feature>
<feature type="transmembrane region" description="Helical" evidence="7">
    <location>
        <begin position="220"/>
        <end position="243"/>
    </location>
</feature>
<evidence type="ECO:0000256" key="6">
    <source>
        <dbReference type="ARBA" id="ARBA00023136"/>
    </source>
</evidence>
<feature type="transmembrane region" description="Helical" evidence="7">
    <location>
        <begin position="119"/>
        <end position="139"/>
    </location>
</feature>
<dbReference type="GO" id="GO:0016020">
    <property type="term" value="C:membrane"/>
    <property type="evidence" value="ECO:0007669"/>
    <property type="project" value="UniProtKB-SubCell"/>
</dbReference>
<dbReference type="PROSITE" id="PS51201">
    <property type="entry name" value="RCK_N"/>
    <property type="match status" value="1"/>
</dbReference>
<feature type="domain" description="RCK N-terminal" evidence="8">
    <location>
        <begin position="413"/>
        <end position="530"/>
    </location>
</feature>
<gene>
    <name evidence="9" type="ORF">FNW02_31450</name>
</gene>
<dbReference type="EMBL" id="VJXY01000057">
    <property type="protein sequence ID" value="MBD6620183.1"/>
    <property type="molecule type" value="Genomic_DNA"/>
</dbReference>
<dbReference type="AlphaFoldDB" id="A0AA40T3C9"/>
<feature type="transmembrane region" description="Helical" evidence="7">
    <location>
        <begin position="93"/>
        <end position="113"/>
    </location>
</feature>
<dbReference type="RefSeq" id="WP_191761393.1">
    <property type="nucleotide sequence ID" value="NZ_VJXY01000057.1"/>
</dbReference>
<keyword evidence="6 7" id="KW-0472">Membrane</keyword>
<organism evidence="9 10">
    <name type="scientific">Komarekiella delphini-convector SJRDD-AB1</name>
    <dbReference type="NCBI Taxonomy" id="2593771"/>
    <lineage>
        <taxon>Bacteria</taxon>
        <taxon>Bacillati</taxon>
        <taxon>Cyanobacteriota</taxon>
        <taxon>Cyanophyceae</taxon>
        <taxon>Nostocales</taxon>
        <taxon>Nostocaceae</taxon>
        <taxon>Komarekiella</taxon>
        <taxon>Komarekiella delphini-convector</taxon>
    </lineage>
</organism>
<dbReference type="InterPro" id="IPR003148">
    <property type="entry name" value="RCK_N"/>
</dbReference>
<evidence type="ECO:0000256" key="1">
    <source>
        <dbReference type="ARBA" id="ARBA00004141"/>
    </source>
</evidence>
<dbReference type="Gene3D" id="1.20.1530.20">
    <property type="match status" value="1"/>
</dbReference>
<feature type="transmembrane region" description="Helical" evidence="7">
    <location>
        <begin position="6"/>
        <end position="25"/>
    </location>
</feature>
<dbReference type="Pfam" id="PF00999">
    <property type="entry name" value="Na_H_Exchanger"/>
    <property type="match status" value="1"/>
</dbReference>
<evidence type="ECO:0000256" key="4">
    <source>
        <dbReference type="ARBA" id="ARBA00022692"/>
    </source>
</evidence>
<accession>A0AA40T3C9</accession>
<keyword evidence="4 7" id="KW-0812">Transmembrane</keyword>
<evidence type="ECO:0000256" key="3">
    <source>
        <dbReference type="ARBA" id="ARBA00022448"/>
    </source>
</evidence>
<evidence type="ECO:0000313" key="9">
    <source>
        <dbReference type="EMBL" id="MBD6620183.1"/>
    </source>
</evidence>
<dbReference type="GO" id="GO:0006813">
    <property type="term" value="P:potassium ion transport"/>
    <property type="evidence" value="ECO:0007669"/>
    <property type="project" value="InterPro"/>
</dbReference>
<dbReference type="Proteomes" id="UP001165986">
    <property type="component" value="Unassembled WGS sequence"/>
</dbReference>
<dbReference type="InterPro" id="IPR006153">
    <property type="entry name" value="Cation/H_exchanger_TM"/>
</dbReference>
<comment type="caution">
    <text evidence="9">The sequence shown here is derived from an EMBL/GenBank/DDBJ whole genome shotgun (WGS) entry which is preliminary data.</text>
</comment>
<name>A0AA40T3C9_9NOST</name>
<dbReference type="Pfam" id="PF02254">
    <property type="entry name" value="TrkA_N"/>
    <property type="match status" value="1"/>
</dbReference>
<dbReference type="PANTHER" id="PTHR42751:SF3">
    <property type="entry name" value="SODIUM_GLUTAMATE SYMPORTER"/>
    <property type="match status" value="1"/>
</dbReference>
<protein>
    <submittedName>
        <fullName evidence="9">Sodium:calcium exchanger</fullName>
    </submittedName>
</protein>
<reference evidence="9" key="1">
    <citation type="submission" date="2019-07" db="EMBL/GenBank/DDBJ databases">
        <title>Toxilogical consequences of a new and cryptic species of cyanobacteria (Komarekiella delphini-convector) recovered from the epidermis of a bottlenose dolphin and 1500 ft. in the air.</title>
        <authorList>
            <person name="Brown A.O."/>
            <person name="Dvorak P."/>
            <person name="Villanueva C.D."/>
            <person name="Foss A.J."/>
            <person name="Garvey A.D."/>
            <person name="Gibson Q.A."/>
            <person name="Johansen J.R."/>
            <person name="Casamatta D.A."/>
        </authorList>
    </citation>
    <scope>NUCLEOTIDE SEQUENCE</scope>
    <source>
        <strain evidence="9">SJRDD-AB1</strain>
    </source>
</reference>
<feature type="transmembrane region" description="Helical" evidence="7">
    <location>
        <begin position="263"/>
        <end position="286"/>
    </location>
</feature>
<evidence type="ECO:0000256" key="2">
    <source>
        <dbReference type="ARBA" id="ARBA00005551"/>
    </source>
</evidence>
<dbReference type="GO" id="GO:1902600">
    <property type="term" value="P:proton transmembrane transport"/>
    <property type="evidence" value="ECO:0007669"/>
    <property type="project" value="InterPro"/>
</dbReference>
<dbReference type="SUPFAM" id="SSF51735">
    <property type="entry name" value="NAD(P)-binding Rossmann-fold domains"/>
    <property type="match status" value="1"/>
</dbReference>
<feature type="transmembrane region" description="Helical" evidence="7">
    <location>
        <begin position="328"/>
        <end position="347"/>
    </location>
</feature>